<sequence length="535" mass="59737">MERNTPLANVSSTQRLSLMIDSLHDVQSNDELLGINTVKSQASDDSLGGPPNTKSFIQPPSTAGSFSPYQGSSLSEYSGVVNNATEMVRVTNDQITNVHPLNVKNTVSNLQLNQNKTRATSSSSSESDYNKKPLLPNFPTESDLRKTSYASRLPTFVTERSDTPVETLTSTPDKSVGTSQESHTDKSIPSHLNLEINRGNDSINDEDEDVEQTERELISLNISAPAYSHHRETSINDINNTDIIEVSDHSSINSSIAESLPPPLSPHEDKILMNTTEHLKNESNSGSSGSPLVPPRSKDRPRANRIPTEKRLIEAQESKKLSTYNPQNRDSITSIKSTTNKSESYYSAASFVPEEQDNNEEQRMINDPSHFLAMNKTVPMIYPPHNRQSHEDMFGSTPSKIHTVDLDNIYEDIHPATLPPKTVPSNIIQVEPKSKENMSPEKKRKRVKDKKKKSKELRQFDADTINQLLNVTRGTLIGSEFSNLGMKVEEKRLLERLVDSLSRLSADMVLDQNRYDEGLRRLNKATKALEGFDDK</sequence>
<feature type="compositionally biased region" description="Basic and acidic residues" evidence="2">
    <location>
        <begin position="296"/>
        <end position="320"/>
    </location>
</feature>
<organism evidence="3 4">
    <name type="scientific">Maudiozyma exigua</name>
    <name type="common">Yeast</name>
    <name type="synonym">Kazachstania exigua</name>
    <dbReference type="NCBI Taxonomy" id="34358"/>
    <lineage>
        <taxon>Eukaryota</taxon>
        <taxon>Fungi</taxon>
        <taxon>Dikarya</taxon>
        <taxon>Ascomycota</taxon>
        <taxon>Saccharomycotina</taxon>
        <taxon>Saccharomycetes</taxon>
        <taxon>Saccharomycetales</taxon>
        <taxon>Saccharomycetaceae</taxon>
        <taxon>Maudiozyma</taxon>
    </lineage>
</organism>
<dbReference type="Proteomes" id="UP000750334">
    <property type="component" value="Unassembled WGS sequence"/>
</dbReference>
<reference evidence="3 4" key="1">
    <citation type="submission" date="2020-11" db="EMBL/GenBank/DDBJ databases">
        <title>Kefir isolates.</title>
        <authorList>
            <person name="Marcisauskas S."/>
            <person name="Kim Y."/>
            <person name="Blasche S."/>
        </authorList>
    </citation>
    <scope>NUCLEOTIDE SEQUENCE [LARGE SCALE GENOMIC DNA]</scope>
    <source>
        <strain evidence="3 4">OG2</strain>
    </source>
</reference>
<accession>A0A9P7B469</accession>
<feature type="region of interest" description="Disordered" evidence="2">
    <location>
        <begin position="106"/>
        <end position="188"/>
    </location>
</feature>
<gene>
    <name evidence="3" type="ORF">C6P45_002444</name>
</gene>
<proteinExistence type="predicted"/>
<feature type="region of interest" description="Disordered" evidence="2">
    <location>
        <begin position="41"/>
        <end position="69"/>
    </location>
</feature>
<dbReference type="EMBL" id="PUHR01000238">
    <property type="protein sequence ID" value="KAG0657340.1"/>
    <property type="molecule type" value="Genomic_DNA"/>
</dbReference>
<feature type="compositionally biased region" description="Basic residues" evidence="2">
    <location>
        <begin position="442"/>
        <end position="455"/>
    </location>
</feature>
<feature type="compositionally biased region" description="Basic and acidic residues" evidence="2">
    <location>
        <begin position="432"/>
        <end position="441"/>
    </location>
</feature>
<feature type="region of interest" description="Disordered" evidence="2">
    <location>
        <begin position="429"/>
        <end position="455"/>
    </location>
</feature>
<evidence type="ECO:0000313" key="4">
    <source>
        <dbReference type="Proteomes" id="UP000750334"/>
    </source>
</evidence>
<evidence type="ECO:0000256" key="1">
    <source>
        <dbReference type="SAM" id="Coils"/>
    </source>
</evidence>
<feature type="compositionally biased region" description="Polar residues" evidence="2">
    <location>
        <begin position="321"/>
        <end position="330"/>
    </location>
</feature>
<evidence type="ECO:0000256" key="2">
    <source>
        <dbReference type="SAM" id="MobiDB-lite"/>
    </source>
</evidence>
<keyword evidence="4" id="KW-1185">Reference proteome</keyword>
<feature type="compositionally biased region" description="Polar residues" evidence="2">
    <location>
        <begin position="52"/>
        <end position="69"/>
    </location>
</feature>
<feature type="coiled-coil region" evidence="1">
    <location>
        <begin position="196"/>
        <end position="223"/>
    </location>
</feature>
<feature type="compositionally biased region" description="Polar residues" evidence="2">
    <location>
        <begin position="164"/>
        <end position="181"/>
    </location>
</feature>
<evidence type="ECO:0008006" key="5">
    <source>
        <dbReference type="Google" id="ProtNLM"/>
    </source>
</evidence>
<dbReference type="OrthoDB" id="4067583at2759"/>
<name>A0A9P7B469_MAUEX</name>
<feature type="region of interest" description="Disordered" evidence="2">
    <location>
        <begin position="280"/>
        <end position="336"/>
    </location>
</feature>
<feature type="compositionally biased region" description="Polar residues" evidence="2">
    <location>
        <begin position="106"/>
        <end position="120"/>
    </location>
</feature>
<dbReference type="AlphaFoldDB" id="A0A9P7B469"/>
<keyword evidence="1" id="KW-0175">Coiled coil</keyword>
<evidence type="ECO:0000313" key="3">
    <source>
        <dbReference type="EMBL" id="KAG0657340.1"/>
    </source>
</evidence>
<comment type="caution">
    <text evidence="3">The sequence shown here is derived from an EMBL/GenBank/DDBJ whole genome shotgun (WGS) entry which is preliminary data.</text>
</comment>
<protein>
    <recommendedName>
        <fullName evidence="5">Protein NBA1</fullName>
    </recommendedName>
</protein>